<evidence type="ECO:0000313" key="1">
    <source>
        <dbReference type="EMBL" id="RRK32080.1"/>
    </source>
</evidence>
<gene>
    <name evidence="1" type="ORF">EBB54_12395</name>
</gene>
<evidence type="ECO:0000313" key="2">
    <source>
        <dbReference type="Proteomes" id="UP000274920"/>
    </source>
</evidence>
<name>A0A3R8R4R5_9FIRM</name>
<dbReference type="Proteomes" id="UP000274920">
    <property type="component" value="Unassembled WGS sequence"/>
</dbReference>
<keyword evidence="2" id="KW-1185">Reference proteome</keyword>
<sequence>MYKVEIKFDPNNLTQYEMDKICEQTDEILEKEDLDCADREPGRRIYLDRGRKQDYGRFWAAIFALKSAAGISKHLQECFWYNGDEKENLIIDFMRNEING</sequence>
<proteinExistence type="predicted"/>
<protein>
    <submittedName>
        <fullName evidence="1">Uncharacterized protein</fullName>
    </submittedName>
</protein>
<comment type="caution">
    <text evidence="1">The sequence shown here is derived from an EMBL/GenBank/DDBJ whole genome shotgun (WGS) entry which is preliminary data.</text>
</comment>
<dbReference type="AlphaFoldDB" id="A0A3R8R4R5"/>
<dbReference type="EMBL" id="RHJS01000002">
    <property type="protein sequence ID" value="RRK32080.1"/>
    <property type="molecule type" value="Genomic_DNA"/>
</dbReference>
<organism evidence="1 2">
    <name type="scientific">Schaedlerella arabinosiphila</name>
    <dbReference type="NCBI Taxonomy" id="2044587"/>
    <lineage>
        <taxon>Bacteria</taxon>
        <taxon>Bacillati</taxon>
        <taxon>Bacillota</taxon>
        <taxon>Clostridia</taxon>
        <taxon>Lachnospirales</taxon>
        <taxon>Lachnospiraceae</taxon>
        <taxon>Schaedlerella</taxon>
    </lineage>
</organism>
<dbReference type="RefSeq" id="WP_125130749.1">
    <property type="nucleotide sequence ID" value="NZ_RHJS01000002.1"/>
</dbReference>
<reference evidence="1" key="1">
    <citation type="submission" date="2018-10" db="EMBL/GenBank/DDBJ databases">
        <title>Schaedlerella arabinophila gen. nov. sp. nov., isolated from the mouse intestinal tract and comparative analysis with the genome of the closely related altered Schaedler flora strain ASF502.</title>
        <authorList>
            <person name="Miyake S."/>
            <person name="Soh M."/>
            <person name="Seedorf H."/>
        </authorList>
    </citation>
    <scope>NUCLEOTIDE SEQUENCE [LARGE SCALE GENOMIC DNA]</scope>
    <source>
        <strain evidence="1">DSM 106076</strain>
    </source>
</reference>
<accession>A0A3R8R4R5</accession>